<evidence type="ECO:0000313" key="2">
    <source>
        <dbReference type="EMBL" id="MDQ0287295.1"/>
    </source>
</evidence>
<dbReference type="InterPro" id="IPR038404">
    <property type="entry name" value="TRAP_DctP_sf"/>
</dbReference>
<dbReference type="Pfam" id="PF03480">
    <property type="entry name" value="DctP"/>
    <property type="match status" value="1"/>
</dbReference>
<evidence type="ECO:0000313" key="3">
    <source>
        <dbReference type="Proteomes" id="UP001225644"/>
    </source>
</evidence>
<dbReference type="InterPro" id="IPR018389">
    <property type="entry name" value="DctP_fam"/>
</dbReference>
<protein>
    <submittedName>
        <fullName evidence="2">TRAP-type C4-dicarboxylate transport system substrate-binding protein</fullName>
    </submittedName>
</protein>
<organism evidence="2 3">
    <name type="scientific">Desulfofundulus luciae</name>
    <dbReference type="NCBI Taxonomy" id="74702"/>
    <lineage>
        <taxon>Bacteria</taxon>
        <taxon>Bacillati</taxon>
        <taxon>Bacillota</taxon>
        <taxon>Clostridia</taxon>
        <taxon>Eubacteriales</taxon>
        <taxon>Peptococcaceae</taxon>
        <taxon>Desulfofundulus</taxon>
    </lineage>
</organism>
<dbReference type="EMBL" id="JAUSUX010000023">
    <property type="protein sequence ID" value="MDQ0287295.1"/>
    <property type="molecule type" value="Genomic_DNA"/>
</dbReference>
<comment type="caution">
    <text evidence="2">The sequence shown here is derived from an EMBL/GenBank/DDBJ whole genome shotgun (WGS) entry which is preliminary data.</text>
</comment>
<dbReference type="Gene3D" id="3.40.190.170">
    <property type="entry name" value="Bacterial extracellular solute-binding protein, family 7"/>
    <property type="match status" value="1"/>
</dbReference>
<sequence length="49" mass="5659">MEPTHPMHLAADRFARLVEEKSQGRIKITIYPARQLGDDREALRNGKKL</sequence>
<gene>
    <name evidence="2" type="ORF">J2Z49_002416</name>
</gene>
<keyword evidence="3" id="KW-1185">Reference proteome</keyword>
<proteinExistence type="predicted"/>
<name>A0ABU0B3K3_9FIRM</name>
<reference evidence="2 3" key="1">
    <citation type="submission" date="2023-07" db="EMBL/GenBank/DDBJ databases">
        <title>Genomic Encyclopedia of Type Strains, Phase IV (KMG-IV): sequencing the most valuable type-strain genomes for metagenomic binning, comparative biology and taxonomic classification.</title>
        <authorList>
            <person name="Goeker M."/>
        </authorList>
    </citation>
    <scope>NUCLEOTIDE SEQUENCE [LARGE SCALE GENOMIC DNA]</scope>
    <source>
        <strain evidence="2 3">DSM 12396</strain>
    </source>
</reference>
<dbReference type="Proteomes" id="UP001225644">
    <property type="component" value="Unassembled WGS sequence"/>
</dbReference>
<evidence type="ECO:0000256" key="1">
    <source>
        <dbReference type="ARBA" id="ARBA00022729"/>
    </source>
</evidence>
<keyword evidence="1" id="KW-0732">Signal</keyword>
<accession>A0ABU0B3K3</accession>
<dbReference type="RefSeq" id="WP_307403161.1">
    <property type="nucleotide sequence ID" value="NZ_JAUSUX010000023.1"/>
</dbReference>